<dbReference type="AlphaFoldDB" id="A0A839QGW4"/>
<protein>
    <recommendedName>
        <fullName evidence="3">DUF2804 domain-containing protein</fullName>
    </recommendedName>
</protein>
<dbReference type="Proteomes" id="UP000523000">
    <property type="component" value="Unassembled WGS sequence"/>
</dbReference>
<keyword evidence="2" id="KW-1185">Reference proteome</keyword>
<evidence type="ECO:0000313" key="2">
    <source>
        <dbReference type="Proteomes" id="UP000523000"/>
    </source>
</evidence>
<evidence type="ECO:0000313" key="1">
    <source>
        <dbReference type="EMBL" id="MBB2995140.1"/>
    </source>
</evidence>
<gene>
    <name evidence="1" type="ORF">E9229_001331</name>
</gene>
<dbReference type="EMBL" id="JACHVS010000001">
    <property type="protein sequence ID" value="MBB2995140.1"/>
    <property type="molecule type" value="Genomic_DNA"/>
</dbReference>
<sequence>MGGSIPGPWASPGDRCIQAPPLPAGIGHGWRTKRWKYWGISTDGFVLGLAIAHLA</sequence>
<evidence type="ECO:0008006" key="3">
    <source>
        <dbReference type="Google" id="ProtNLM"/>
    </source>
</evidence>
<reference evidence="1 2" key="1">
    <citation type="submission" date="2020-08" db="EMBL/GenBank/DDBJ databases">
        <title>Sequencing the genomes of 1000 actinobacteria strains.</title>
        <authorList>
            <person name="Klenk H.-P."/>
        </authorList>
    </citation>
    <scope>NUCLEOTIDE SEQUENCE [LARGE SCALE GENOMIC DNA]</scope>
    <source>
        <strain evidence="1 2">DSM 22826</strain>
    </source>
</reference>
<proteinExistence type="predicted"/>
<comment type="caution">
    <text evidence="1">The sequence shown here is derived from an EMBL/GenBank/DDBJ whole genome shotgun (WGS) entry which is preliminary data.</text>
</comment>
<name>A0A839QGW4_9MICC</name>
<organism evidence="1 2">
    <name type="scientific">Paeniglutamicibacter cryotolerans</name>
    <dbReference type="NCBI Taxonomy" id="670079"/>
    <lineage>
        <taxon>Bacteria</taxon>
        <taxon>Bacillati</taxon>
        <taxon>Actinomycetota</taxon>
        <taxon>Actinomycetes</taxon>
        <taxon>Micrococcales</taxon>
        <taxon>Micrococcaceae</taxon>
        <taxon>Paeniglutamicibacter</taxon>
    </lineage>
</organism>
<accession>A0A839QGW4</accession>